<protein>
    <submittedName>
        <fullName evidence="3">Uncharacterized protein</fullName>
    </submittedName>
</protein>
<gene>
    <name evidence="3" type="ORF">AM592_13045</name>
</gene>
<proteinExistence type="predicted"/>
<dbReference type="OrthoDB" id="2990826at2"/>
<feature type="coiled-coil region" evidence="1">
    <location>
        <begin position="240"/>
        <end position="291"/>
    </location>
</feature>
<feature type="chain" id="PRO_5005794760" evidence="2">
    <location>
        <begin position="28"/>
        <end position="386"/>
    </location>
</feature>
<keyword evidence="2" id="KW-0732">Signal</keyword>
<dbReference type="Proteomes" id="UP000067625">
    <property type="component" value="Chromosome"/>
</dbReference>
<dbReference type="EMBL" id="CP012600">
    <property type="protein sequence ID" value="ALC82403.1"/>
    <property type="molecule type" value="Genomic_DNA"/>
</dbReference>
<dbReference type="RefSeq" id="WP_053604191.1">
    <property type="nucleotide sequence ID" value="NZ_CP012600.1"/>
</dbReference>
<evidence type="ECO:0000313" key="4">
    <source>
        <dbReference type="Proteomes" id="UP000067625"/>
    </source>
</evidence>
<evidence type="ECO:0000313" key="3">
    <source>
        <dbReference type="EMBL" id="ALC82403.1"/>
    </source>
</evidence>
<evidence type="ECO:0000256" key="1">
    <source>
        <dbReference type="SAM" id="Coils"/>
    </source>
</evidence>
<accession>A0A0M4GA89</accession>
<dbReference type="PATRIC" id="fig|1441095.3.peg.2862"/>
<keyword evidence="1" id="KW-0175">Coiled coil</keyword>
<sequence length="386" mass="43263">MKKKKLAMLAASLGLAATLAFPNTSYARDTNYTNGASFGWSPYTWSASGFKWNNEITGSFTNVKFSSSAASSHNSMYYLTFEINHTRDHNGHTGWYWTNLPDPGYDRDDDNGNGWSEEAEAYIEADGWKQSISAYTGYGFQSSWWLSSSGNFDFIVQRSLYNPIAGEMEAWHYDKITNRGWSGLYSANSVKEKSPVASAPSAKEDVLYSNNGLKIAKVKEADSKTADVYVQPNVASKADFSKYKNQQKELLKQIDKENIEVVLTFNKSLSVKEVEKLIKKYDIAVDSYEIKSTDKKGEWTTIGGTPDKKELFSKAQYDNVTKGRGVKFSGFTSLVGTVNKDQLANLEKEKSVFFADVSKEYAKSLVKNQDVDVLVPDFAWEVNDLK</sequence>
<reference evidence="4" key="1">
    <citation type="submission" date="2015-08" db="EMBL/GenBank/DDBJ databases">
        <title>Genome sequencing project for genomic taxonomy and phylogenomics of Bacillus-like bacteria.</title>
        <authorList>
            <person name="Liu B."/>
            <person name="Wang J."/>
            <person name="Zhu Y."/>
            <person name="Liu G."/>
            <person name="Chen Q."/>
            <person name="Chen Z."/>
            <person name="Lan J."/>
            <person name="Che J."/>
            <person name="Ge C."/>
            <person name="Shi H."/>
            <person name="Pan Z."/>
            <person name="Liu X."/>
        </authorList>
    </citation>
    <scope>NUCLEOTIDE SEQUENCE [LARGE SCALE GENOMIC DNA]</scope>
    <source>
        <strain evidence="4">FJAT-4402</strain>
    </source>
</reference>
<dbReference type="AlphaFoldDB" id="A0A0M4GA89"/>
<keyword evidence="4" id="KW-1185">Reference proteome</keyword>
<feature type="signal peptide" evidence="2">
    <location>
        <begin position="1"/>
        <end position="27"/>
    </location>
</feature>
<name>A0A0M4GA89_9BACI</name>
<evidence type="ECO:0000256" key="2">
    <source>
        <dbReference type="SAM" id="SignalP"/>
    </source>
</evidence>
<reference evidence="3 4" key="2">
    <citation type="journal article" date="2016" name="Int. J. Syst. Evol. Microbiol.">
        <title>Bacillus gobiensis sp. nov., isolated from a soil sample.</title>
        <authorList>
            <person name="Liu B."/>
            <person name="Liu G.H."/>
            <person name="Cetin S."/>
            <person name="Schumann P."/>
            <person name="Pan Z.Z."/>
            <person name="Chen Q.Q."/>
        </authorList>
    </citation>
    <scope>NUCLEOTIDE SEQUENCE [LARGE SCALE GENOMIC DNA]</scope>
    <source>
        <strain evidence="3 4">FJAT-4402</strain>
    </source>
</reference>
<organism evidence="3 4">
    <name type="scientific">Bacillus gobiensis</name>
    <dbReference type="NCBI Taxonomy" id="1441095"/>
    <lineage>
        <taxon>Bacteria</taxon>
        <taxon>Bacillati</taxon>
        <taxon>Bacillota</taxon>
        <taxon>Bacilli</taxon>
        <taxon>Bacillales</taxon>
        <taxon>Bacillaceae</taxon>
        <taxon>Bacillus</taxon>
    </lineage>
</organism>